<dbReference type="EMBL" id="CP017554">
    <property type="protein sequence ID" value="AOW01339.1"/>
    <property type="molecule type" value="Genomic_DNA"/>
</dbReference>
<evidence type="ECO:0000313" key="2">
    <source>
        <dbReference type="EMBL" id="AOW01339.1"/>
    </source>
</evidence>
<name>A0A1D8N6T9_YARLL</name>
<feature type="compositionally biased region" description="Acidic residues" evidence="1">
    <location>
        <begin position="349"/>
        <end position="366"/>
    </location>
</feature>
<dbReference type="GO" id="GO:1990269">
    <property type="term" value="F:RNA polymerase II C-terminal domain phosphoserine binding"/>
    <property type="evidence" value="ECO:0007669"/>
    <property type="project" value="TreeGrafter"/>
</dbReference>
<dbReference type="VEuPathDB" id="FungiDB:YALI0_B07095g"/>
<organism evidence="2 4">
    <name type="scientific">Yarrowia lipolytica</name>
    <name type="common">Candida lipolytica</name>
    <dbReference type="NCBI Taxonomy" id="4952"/>
    <lineage>
        <taxon>Eukaryota</taxon>
        <taxon>Fungi</taxon>
        <taxon>Dikarya</taxon>
        <taxon>Ascomycota</taxon>
        <taxon>Saccharomycotina</taxon>
        <taxon>Dipodascomycetes</taxon>
        <taxon>Dipodascales</taxon>
        <taxon>Dipodascales incertae sedis</taxon>
        <taxon>Yarrowia</taxon>
    </lineage>
</organism>
<accession>A0A1D8N6T9</accession>
<gene>
    <name evidence="3" type="ORF">B0I71DRAFT_132945</name>
    <name evidence="2" type="ORF">YALI1_B09161g</name>
</gene>
<feature type="region of interest" description="Disordered" evidence="1">
    <location>
        <begin position="280"/>
        <end position="413"/>
    </location>
</feature>
<proteinExistence type="predicted"/>
<evidence type="ECO:0000313" key="4">
    <source>
        <dbReference type="Proteomes" id="UP000182444"/>
    </source>
</evidence>
<evidence type="ECO:0000313" key="5">
    <source>
        <dbReference type="Proteomes" id="UP000256601"/>
    </source>
</evidence>
<dbReference type="PANTHER" id="PTHR23146">
    <property type="entry name" value="LEO1 PROTEIN"/>
    <property type="match status" value="1"/>
</dbReference>
<reference evidence="3 5" key="2">
    <citation type="submission" date="2018-07" db="EMBL/GenBank/DDBJ databases">
        <title>Draft Genome Assemblies for Five Robust Yarrowia lipolytica Strains Exhibiting High Lipid Production and Pentose Sugar Utilization and Sugar Alcohol Secretion from Undetoxified Lignocellulosic Biomass Hydrolysates.</title>
        <authorList>
            <consortium name="DOE Joint Genome Institute"/>
            <person name="Walker C."/>
            <person name="Ryu S."/>
            <person name="Na H."/>
            <person name="Zane M."/>
            <person name="LaButti K."/>
            <person name="Lipzen A."/>
            <person name="Haridas S."/>
            <person name="Barry K."/>
            <person name="Grigoriev I.V."/>
            <person name="Quarterman J."/>
            <person name="Slininger P."/>
            <person name="Dien B."/>
            <person name="Trinh C.T."/>
        </authorList>
    </citation>
    <scope>NUCLEOTIDE SEQUENCE [LARGE SCALE GENOMIC DNA]</scope>
    <source>
        <strain evidence="3 5">YB392</strain>
    </source>
</reference>
<feature type="compositionally biased region" description="Acidic residues" evidence="1">
    <location>
        <begin position="47"/>
        <end position="66"/>
    </location>
</feature>
<dbReference type="GO" id="GO:0032968">
    <property type="term" value="P:positive regulation of transcription elongation by RNA polymerase II"/>
    <property type="evidence" value="ECO:0007669"/>
    <property type="project" value="TreeGrafter"/>
</dbReference>
<dbReference type="Proteomes" id="UP000256601">
    <property type="component" value="Unassembled WGS sequence"/>
</dbReference>
<dbReference type="AlphaFoldDB" id="A0A1D8N6T9"/>
<feature type="compositionally biased region" description="Acidic residues" evidence="1">
    <location>
        <begin position="75"/>
        <end position="86"/>
    </location>
</feature>
<dbReference type="GO" id="GO:0016593">
    <property type="term" value="C:Cdc73/Paf1 complex"/>
    <property type="evidence" value="ECO:0007669"/>
    <property type="project" value="InterPro"/>
</dbReference>
<feature type="compositionally biased region" description="Basic and acidic residues" evidence="1">
    <location>
        <begin position="94"/>
        <end position="105"/>
    </location>
</feature>
<dbReference type="Proteomes" id="UP000182444">
    <property type="component" value="Chromosome 1B"/>
</dbReference>
<protein>
    <submittedName>
        <fullName evidence="3">Leo1-like protein-domain-containing protein</fullName>
    </submittedName>
</protein>
<feature type="compositionally biased region" description="Basic and acidic residues" evidence="1">
    <location>
        <begin position="316"/>
        <end position="325"/>
    </location>
</feature>
<dbReference type="GeneID" id="2907077"/>
<dbReference type="PANTHER" id="PTHR23146:SF0">
    <property type="entry name" value="RNA POLYMERASE-ASSOCIATED PROTEIN LEO1"/>
    <property type="match status" value="1"/>
</dbReference>
<sequence length="413" mass="46656">MSEKKGRRVIVDSDEEEDVGVPQASTLEDDVFGDDDNTNDKSGAKEDNEDGEKNDDGEEDEDDEDDKPSKTVAADDSESDLSDIENDNLFGDAPDTRSTAERLADENEDEFEEIEQQELEIALPRFPPAIKPNEKLFLSRVPAFLQIDPHPFDSSEFLKSAEEGNKDADTSKSLRLKTQAENTLRWKYGKGGDGSTVTKESNARFVKWSDGSLSLQLGEELFDVIRKPVEDTSLALSHPEQEVLQTSGVLSENFSYVPTSTKSLTHKRLTEALAKRTLKSAAVSSWDTTDDPDKVQREAEKAENMANAARRKLESKRRQAEEDFGKTAADAMAEDEEMEHNYESRNAYEEDDFVVDDDEEEDDEEEERAKRLQKLKSDGAKLYKNRRDLDEDDEDEEEVGVKKRRVIDSDDDE</sequence>
<feature type="compositionally biased region" description="Acidic residues" evidence="1">
    <location>
        <begin position="27"/>
        <end position="37"/>
    </location>
</feature>
<dbReference type="EMBL" id="KZ859008">
    <property type="protein sequence ID" value="RDW25217.1"/>
    <property type="molecule type" value="Genomic_DNA"/>
</dbReference>
<feature type="compositionally biased region" description="Basic and acidic residues" evidence="1">
    <location>
        <begin position="291"/>
        <end position="303"/>
    </location>
</feature>
<dbReference type="OMA" id="TNIYRWS"/>
<feature type="region of interest" description="Disordered" evidence="1">
    <location>
        <begin position="1"/>
        <end position="115"/>
    </location>
</feature>
<dbReference type="KEGG" id="yli:2907077"/>
<dbReference type="InterPro" id="IPR007149">
    <property type="entry name" value="Leo1"/>
</dbReference>
<dbReference type="GO" id="GO:0006368">
    <property type="term" value="P:transcription elongation by RNA polymerase II"/>
    <property type="evidence" value="ECO:0007669"/>
    <property type="project" value="InterPro"/>
</dbReference>
<feature type="compositionally biased region" description="Basic and acidic residues" evidence="1">
    <location>
        <begin position="367"/>
        <end position="389"/>
    </location>
</feature>
<dbReference type="Pfam" id="PF04004">
    <property type="entry name" value="Leo1"/>
    <property type="match status" value="1"/>
</dbReference>
<dbReference type="eggNOG" id="KOG2428">
    <property type="taxonomic scope" value="Eukaryota"/>
</dbReference>
<evidence type="ECO:0000313" key="3">
    <source>
        <dbReference type="EMBL" id="RDW25217.1"/>
    </source>
</evidence>
<reference evidence="2 4" key="1">
    <citation type="journal article" date="2016" name="PLoS ONE">
        <title>Sequence Assembly of Yarrowia lipolytica Strain W29/CLIB89 Shows Transposable Element Diversity.</title>
        <authorList>
            <person name="Magnan C."/>
            <person name="Yu J."/>
            <person name="Chang I."/>
            <person name="Jahn E."/>
            <person name="Kanomata Y."/>
            <person name="Wu J."/>
            <person name="Zeller M."/>
            <person name="Oakes M."/>
            <person name="Baldi P."/>
            <person name="Sandmeyer S."/>
        </authorList>
    </citation>
    <scope>NUCLEOTIDE SEQUENCE [LARGE SCALE GENOMIC DNA]</scope>
    <source>
        <strain evidence="2">CLIB89</strain>
        <strain evidence="4">CLIB89(W29)</strain>
    </source>
</reference>
<feature type="compositionally biased region" description="Acidic residues" evidence="1">
    <location>
        <begin position="106"/>
        <end position="115"/>
    </location>
</feature>
<feature type="compositionally biased region" description="Basic and acidic residues" evidence="1">
    <location>
        <begin position="339"/>
        <end position="348"/>
    </location>
</feature>
<evidence type="ECO:0000256" key="1">
    <source>
        <dbReference type="SAM" id="MobiDB-lite"/>
    </source>
</evidence>
<dbReference type="VEuPathDB" id="FungiDB:YALI1_B09161g"/>